<evidence type="ECO:0008006" key="3">
    <source>
        <dbReference type="Google" id="ProtNLM"/>
    </source>
</evidence>
<sequence length="448" mass="52326">MKTVFLFISNTVHTSDLLRTEYIHHLARTFRVIVFLPDTLSTNIYPVIKNVTYEKMPIADLRFWNRMKELRLTLNRENESWYEPLVNRLRIDFPHRKRLRFIAKFIHKGIIRNDTFTFIEGILTKKMPEFERAVQAYKPSLVLMPTPGLKPFEAQAVIQARKFNIPTVAMNFSWDNLTTNFGHTRKTDYLICWNQMQYDDALSIHRYTPDHVFIGGPIRFDYYFDSSIPLVGREDFLRSKGLDPHKKTILITSVTKAYPFQVELLGRIIALRDSGKIKGSPNIFFRVHPRDLIETYSAFANTERVYMEKAGAEISNTNGKKYTEMTKEDLLNLKHTLMYADVNVNHRSTVTIECCIFHTPVVNITFDDVYGMMYKERHYEPVLRHGAAVLAKTDEELAGAINAYLDNPALHETKRQTLLREFIPHHDGKSYERNINLIERIAALTEKQ</sequence>
<evidence type="ECO:0000313" key="1">
    <source>
        <dbReference type="EMBL" id="PIR69977.1"/>
    </source>
</evidence>
<name>A0A2H0TEJ5_9BACT</name>
<organism evidence="1 2">
    <name type="scientific">Candidatus Niyogibacteria bacterium CG10_big_fil_rev_8_21_14_0_10_46_36</name>
    <dbReference type="NCBI Taxonomy" id="1974726"/>
    <lineage>
        <taxon>Bacteria</taxon>
        <taxon>Candidatus Niyogiibacteriota</taxon>
    </lineage>
</organism>
<dbReference type="Gene3D" id="3.40.50.12580">
    <property type="match status" value="1"/>
</dbReference>
<evidence type="ECO:0000313" key="2">
    <source>
        <dbReference type="Proteomes" id="UP000231503"/>
    </source>
</evidence>
<comment type="caution">
    <text evidence="1">The sequence shown here is derived from an EMBL/GenBank/DDBJ whole genome shotgun (WGS) entry which is preliminary data.</text>
</comment>
<dbReference type="AlphaFoldDB" id="A0A2H0TEJ5"/>
<accession>A0A2H0TEJ5</accession>
<protein>
    <recommendedName>
        <fullName evidence="3">CDP-glycerol--glycerophosphate glycerophosphotransferase</fullName>
    </recommendedName>
</protein>
<dbReference type="Proteomes" id="UP000231503">
    <property type="component" value="Unassembled WGS sequence"/>
</dbReference>
<gene>
    <name evidence="1" type="ORF">COU47_00905</name>
</gene>
<dbReference type="InterPro" id="IPR043148">
    <property type="entry name" value="TagF_C"/>
</dbReference>
<reference evidence="2" key="1">
    <citation type="submission" date="2017-09" db="EMBL/GenBank/DDBJ databases">
        <title>Depth-based differentiation of microbial function through sediment-hosted aquifers and enrichment of novel symbionts in the deep terrestrial subsurface.</title>
        <authorList>
            <person name="Probst A.J."/>
            <person name="Ladd B."/>
            <person name="Jarett J.K."/>
            <person name="Geller-Mcgrath D.E."/>
            <person name="Sieber C.M.K."/>
            <person name="Emerson J.B."/>
            <person name="Anantharaman K."/>
            <person name="Thomas B.C."/>
            <person name="Malmstrom R."/>
            <person name="Stieglmeier M."/>
            <person name="Klingl A."/>
            <person name="Woyke T."/>
            <person name="Ryan C.M."/>
            <person name="Banfield J.F."/>
        </authorList>
    </citation>
    <scope>NUCLEOTIDE SEQUENCE [LARGE SCALE GENOMIC DNA]</scope>
</reference>
<dbReference type="SUPFAM" id="SSF53756">
    <property type="entry name" value="UDP-Glycosyltransferase/glycogen phosphorylase"/>
    <property type="match status" value="1"/>
</dbReference>
<proteinExistence type="predicted"/>
<dbReference type="EMBL" id="PFCO01000001">
    <property type="protein sequence ID" value="PIR69977.1"/>
    <property type="molecule type" value="Genomic_DNA"/>
</dbReference>